<dbReference type="PROSITE" id="PS50297">
    <property type="entry name" value="ANK_REP_REGION"/>
    <property type="match status" value="3"/>
</dbReference>
<dbReference type="GO" id="GO:0071546">
    <property type="term" value="C:pi-body"/>
    <property type="evidence" value="ECO:0007669"/>
    <property type="project" value="TreeGrafter"/>
</dbReference>
<protein>
    <submittedName>
        <fullName evidence="3">Ankyrin repeat domain-containing protein</fullName>
    </submittedName>
</protein>
<name>A0A368NIU9_9GAMM</name>
<dbReference type="SMART" id="SM00248">
    <property type="entry name" value="ANK"/>
    <property type="match status" value="4"/>
</dbReference>
<dbReference type="SUPFAM" id="SSF48403">
    <property type="entry name" value="Ankyrin repeat"/>
    <property type="match status" value="1"/>
</dbReference>
<organism evidence="3 4">
    <name type="scientific">Corallincola holothuriorum</name>
    <dbReference type="NCBI Taxonomy" id="2282215"/>
    <lineage>
        <taxon>Bacteria</taxon>
        <taxon>Pseudomonadati</taxon>
        <taxon>Pseudomonadota</taxon>
        <taxon>Gammaproteobacteria</taxon>
        <taxon>Alteromonadales</taxon>
        <taxon>Psychromonadaceae</taxon>
        <taxon>Corallincola</taxon>
    </lineage>
</organism>
<feature type="repeat" description="ANK" evidence="1">
    <location>
        <begin position="30"/>
        <end position="62"/>
    </location>
</feature>
<feature type="repeat" description="ANK" evidence="1">
    <location>
        <begin position="99"/>
        <end position="131"/>
    </location>
</feature>
<feature type="repeat" description="ANK" evidence="1">
    <location>
        <begin position="66"/>
        <end position="98"/>
    </location>
</feature>
<sequence>MDTPMNCSRFICHIRKLVIFAVISLPLTVNASDELVTAASDGDLNEVKALLDAGANINFVDQYSGWDRTALIAASRNGHVEVVRLLLKHKANPNLGDAGEMTALNRSVKKGHAEVVSLLLSNGADPEAFTDELGRSPLVWSVFFADGNDQSAQISIFSALIEHKAKCVEKLEIWDKTVVMKDKAKKAGDAFYAAYLKGCPDKTGS</sequence>
<dbReference type="EMBL" id="QPID01000006">
    <property type="protein sequence ID" value="RCU49584.1"/>
    <property type="molecule type" value="Genomic_DNA"/>
</dbReference>
<dbReference type="Pfam" id="PF12796">
    <property type="entry name" value="Ank_2"/>
    <property type="match status" value="1"/>
</dbReference>
<dbReference type="PRINTS" id="PR01415">
    <property type="entry name" value="ANKYRIN"/>
</dbReference>
<evidence type="ECO:0000256" key="1">
    <source>
        <dbReference type="PROSITE-ProRule" id="PRU00023"/>
    </source>
</evidence>
<dbReference type="InterPro" id="IPR002110">
    <property type="entry name" value="Ankyrin_rpt"/>
</dbReference>
<gene>
    <name evidence="3" type="ORF">DU002_11755</name>
</gene>
<dbReference type="PANTHER" id="PTHR24157">
    <property type="entry name" value="ANKYRIN REPEAT, SAM AND BASIC LEUCINE ZIPPER DOMAIN-CONTAINING PROTEIN 1"/>
    <property type="match status" value="1"/>
</dbReference>
<evidence type="ECO:0000313" key="4">
    <source>
        <dbReference type="Proteomes" id="UP000252558"/>
    </source>
</evidence>
<proteinExistence type="predicted"/>
<keyword evidence="1" id="KW-0040">ANK repeat</keyword>
<dbReference type="Gene3D" id="1.25.40.20">
    <property type="entry name" value="Ankyrin repeat-containing domain"/>
    <property type="match status" value="1"/>
</dbReference>
<dbReference type="InterPro" id="IPR036770">
    <property type="entry name" value="Ankyrin_rpt-contain_sf"/>
</dbReference>
<keyword evidence="2" id="KW-0732">Signal</keyword>
<evidence type="ECO:0000313" key="3">
    <source>
        <dbReference type="EMBL" id="RCU49584.1"/>
    </source>
</evidence>
<feature type="chain" id="PRO_5016960404" evidence="2">
    <location>
        <begin position="32"/>
        <end position="205"/>
    </location>
</feature>
<comment type="caution">
    <text evidence="3">The sequence shown here is derived from an EMBL/GenBank/DDBJ whole genome shotgun (WGS) entry which is preliminary data.</text>
</comment>
<evidence type="ECO:0000256" key="2">
    <source>
        <dbReference type="SAM" id="SignalP"/>
    </source>
</evidence>
<reference evidence="3 4" key="1">
    <citation type="submission" date="2018-07" db="EMBL/GenBank/DDBJ databases">
        <title>Corallincola holothuriorum sp. nov., a new facultative anaerobe isolated from sea cucumber Apostichopus japonicus.</title>
        <authorList>
            <person name="Xia H."/>
        </authorList>
    </citation>
    <scope>NUCLEOTIDE SEQUENCE [LARGE SCALE GENOMIC DNA]</scope>
    <source>
        <strain evidence="3 4">C4</strain>
    </source>
</reference>
<accession>A0A368NIU9</accession>
<dbReference type="AlphaFoldDB" id="A0A368NIU9"/>
<feature type="signal peptide" evidence="2">
    <location>
        <begin position="1"/>
        <end position="31"/>
    </location>
</feature>
<dbReference type="PROSITE" id="PS50088">
    <property type="entry name" value="ANK_REPEAT"/>
    <property type="match status" value="3"/>
</dbReference>
<dbReference type="Proteomes" id="UP000252558">
    <property type="component" value="Unassembled WGS sequence"/>
</dbReference>
<keyword evidence="4" id="KW-1185">Reference proteome</keyword>
<dbReference type="PANTHER" id="PTHR24157:SF3">
    <property type="entry name" value="ANKYRIN REPEAT, SAM AND BASIC LEUCINE ZIPPER DOMAIN-CONTAINING PROTEIN 1"/>
    <property type="match status" value="1"/>
</dbReference>